<evidence type="ECO:0000313" key="9">
    <source>
        <dbReference type="Proteomes" id="UP001162164"/>
    </source>
</evidence>
<dbReference type="Gene3D" id="3.20.20.70">
    <property type="entry name" value="Aldolase class I"/>
    <property type="match status" value="1"/>
</dbReference>
<gene>
    <name evidence="8" type="ORF">NQ317_011001</name>
</gene>
<evidence type="ECO:0000256" key="4">
    <source>
        <dbReference type="ARBA" id="ARBA00022723"/>
    </source>
</evidence>
<keyword evidence="9" id="KW-1185">Reference proteome</keyword>
<dbReference type="EC" id="4.1.3.4" evidence="3"/>
<protein>
    <recommendedName>
        <fullName evidence="3">hydroxymethylglutaryl-CoA lyase</fullName>
        <ecNumber evidence="3">4.1.3.4</ecNumber>
    </recommendedName>
</protein>
<dbReference type="NCBIfam" id="NF004283">
    <property type="entry name" value="PRK05692.1"/>
    <property type="match status" value="1"/>
</dbReference>
<comment type="pathway">
    <text evidence="1">Metabolic intermediate metabolism; (S)-3-hydroxy-3-methylglutaryl-CoA degradation; acetoacetate from (S)-3-hydroxy-3-methylglutaryl-CoA: step 1/1.</text>
</comment>
<name>A0ABQ9K4T6_9CUCU</name>
<dbReference type="EMBL" id="JAPWTJ010000033">
    <property type="protein sequence ID" value="KAJ8984530.1"/>
    <property type="molecule type" value="Genomic_DNA"/>
</dbReference>
<dbReference type="PANTHER" id="PTHR42738">
    <property type="entry name" value="HYDROXYMETHYLGLUTARYL-COA LYASE"/>
    <property type="match status" value="1"/>
</dbReference>
<comment type="catalytic activity">
    <reaction evidence="6">
        <text>(3S)-3-hydroxy-3-methylglutaryl-CoA = acetoacetate + acetyl-CoA</text>
        <dbReference type="Rhea" id="RHEA:24404"/>
        <dbReference type="ChEBI" id="CHEBI:13705"/>
        <dbReference type="ChEBI" id="CHEBI:43074"/>
        <dbReference type="ChEBI" id="CHEBI:57288"/>
        <dbReference type="EC" id="4.1.3.4"/>
    </reaction>
</comment>
<evidence type="ECO:0000256" key="1">
    <source>
        <dbReference type="ARBA" id="ARBA00005143"/>
    </source>
</evidence>
<dbReference type="PROSITE" id="PS50991">
    <property type="entry name" value="PYR_CT"/>
    <property type="match status" value="1"/>
</dbReference>
<dbReference type="Pfam" id="PF00682">
    <property type="entry name" value="HMGL-like"/>
    <property type="match status" value="1"/>
</dbReference>
<dbReference type="SUPFAM" id="SSF51569">
    <property type="entry name" value="Aldolase"/>
    <property type="match status" value="1"/>
</dbReference>
<proteinExistence type="inferred from homology"/>
<keyword evidence="4" id="KW-0479">Metal-binding</keyword>
<accession>A0ABQ9K4T6</accession>
<comment type="similarity">
    <text evidence="2">Belongs to the HMG-CoA lyase family.</text>
</comment>
<evidence type="ECO:0000259" key="7">
    <source>
        <dbReference type="PROSITE" id="PS50991"/>
    </source>
</evidence>
<comment type="caution">
    <text evidence="8">The sequence shown here is derived from an EMBL/GenBank/DDBJ whole genome shotgun (WGS) entry which is preliminary data.</text>
</comment>
<keyword evidence="5" id="KW-0456">Lyase</keyword>
<dbReference type="InterPro" id="IPR043594">
    <property type="entry name" value="HMGL"/>
</dbReference>
<feature type="domain" description="Pyruvate carboxyltransferase" evidence="7">
    <location>
        <begin position="34"/>
        <end position="301"/>
    </location>
</feature>
<organism evidence="8 9">
    <name type="scientific">Molorchus minor</name>
    <dbReference type="NCBI Taxonomy" id="1323400"/>
    <lineage>
        <taxon>Eukaryota</taxon>
        <taxon>Metazoa</taxon>
        <taxon>Ecdysozoa</taxon>
        <taxon>Arthropoda</taxon>
        <taxon>Hexapoda</taxon>
        <taxon>Insecta</taxon>
        <taxon>Pterygota</taxon>
        <taxon>Neoptera</taxon>
        <taxon>Endopterygota</taxon>
        <taxon>Coleoptera</taxon>
        <taxon>Polyphaga</taxon>
        <taxon>Cucujiformia</taxon>
        <taxon>Chrysomeloidea</taxon>
        <taxon>Cerambycidae</taxon>
        <taxon>Lamiinae</taxon>
        <taxon>Monochamini</taxon>
        <taxon>Molorchus</taxon>
    </lineage>
</organism>
<reference evidence="8" key="1">
    <citation type="journal article" date="2023" name="Insect Mol. Biol.">
        <title>Genome sequencing provides insights into the evolution of gene families encoding plant cell wall-degrading enzymes in longhorned beetles.</title>
        <authorList>
            <person name="Shin N.R."/>
            <person name="Okamura Y."/>
            <person name="Kirsch R."/>
            <person name="Pauchet Y."/>
        </authorList>
    </citation>
    <scope>NUCLEOTIDE SEQUENCE</scope>
    <source>
        <strain evidence="8">MMC_N1</strain>
    </source>
</reference>
<evidence type="ECO:0000256" key="3">
    <source>
        <dbReference type="ARBA" id="ARBA00012910"/>
    </source>
</evidence>
<evidence type="ECO:0000256" key="5">
    <source>
        <dbReference type="ARBA" id="ARBA00023239"/>
    </source>
</evidence>
<dbReference type="CDD" id="cd07938">
    <property type="entry name" value="DRE_TIM_HMGL"/>
    <property type="match status" value="1"/>
</dbReference>
<dbReference type="InterPro" id="IPR013785">
    <property type="entry name" value="Aldolase_TIM"/>
</dbReference>
<evidence type="ECO:0000313" key="8">
    <source>
        <dbReference type="EMBL" id="KAJ8984530.1"/>
    </source>
</evidence>
<evidence type="ECO:0000256" key="2">
    <source>
        <dbReference type="ARBA" id="ARBA00009405"/>
    </source>
</evidence>
<sequence length="329" mass="36074">MQETRMAVYLTKKLFETLKTCSKKCTHIYNKPYIRIVEVGPRDGLQNEPVNIPTEVKINFINKLSETGLKTIEVTSFVSPKWVPQMSDNVEVYSGIKKKDFVSYPVLVPNIKGLESAIDVGVREIAVFASASEGFSRKNTNCSRQQGINRIKEVIDIAKQKSLKIRGYISCVVGCPYDGHIQSSEVTKVTEALLSHGCYEISLGDTIGVGTKITIEAMIKDVLRVTTADKLAIHCHDTYGQALANICTALEYNIKVIDSSASGLGGCPYARGATGNVATEDLVYMLEGMGAETGVDLKKLIKAGRYISDFIKKPSGSKVNSALYSKYFD</sequence>
<dbReference type="Proteomes" id="UP001162164">
    <property type="component" value="Unassembled WGS sequence"/>
</dbReference>
<dbReference type="InterPro" id="IPR000891">
    <property type="entry name" value="PYR_CT"/>
</dbReference>
<dbReference type="PANTHER" id="PTHR42738:SF7">
    <property type="entry name" value="HYDROXYMETHYLGLUTARYL-COA LYASE"/>
    <property type="match status" value="1"/>
</dbReference>
<evidence type="ECO:0000256" key="6">
    <source>
        <dbReference type="ARBA" id="ARBA00049877"/>
    </source>
</evidence>